<comment type="similarity">
    <text evidence="2">Belongs to the nitronate monooxygenase family. NMO class I subfamily.</text>
</comment>
<sequence>MTSPLTDLGLAIPVIAAPMSGGPTTPAMVVSAARAGGLGFVAAGYKTPEALAAEISAVRAAAVPFGVNLFAPNPVPVAIAAYTRYADALRVEADRLGVTLPRDPVENDDEFRAKVDLLLTEAVPVASFTFGIPDAGVIAGLRRAGTTVVQTVTSAAEAQEAAEAGVDMLVVQSHVAGGHSATLHPQRAPETRAIGELVRAVIDTVGLPVIAAGGLSTATDVSGVLRAGATAAMVGTILLLADESGASPTHQRALTDAGRTETVVTRAFTGRPARGLRNAFIDTYESRAPLGYPAIHHLTSPLRKAAAAADEPELLHLWAGTGYRDARRAPTGQILTELASASSAPE</sequence>
<keyword evidence="7" id="KW-0503">Monooxygenase</keyword>
<protein>
    <recommendedName>
        <fullName evidence="8">Propionate 3-nitronate monooxygenase</fullName>
    </recommendedName>
</protein>
<evidence type="ECO:0000256" key="7">
    <source>
        <dbReference type="ARBA" id="ARBA00023033"/>
    </source>
</evidence>
<evidence type="ECO:0000256" key="2">
    <source>
        <dbReference type="ARBA" id="ARBA00009881"/>
    </source>
</evidence>
<dbReference type="CDD" id="cd04730">
    <property type="entry name" value="NPD_like"/>
    <property type="match status" value="1"/>
</dbReference>
<comment type="cofactor">
    <cofactor evidence="1">
        <name>FMN</name>
        <dbReference type="ChEBI" id="CHEBI:58210"/>
    </cofactor>
</comment>
<keyword evidence="6" id="KW-0560">Oxidoreductase</keyword>
<dbReference type="GO" id="GO:0009636">
    <property type="term" value="P:response to toxic substance"/>
    <property type="evidence" value="ECO:0007669"/>
    <property type="project" value="UniProtKB-KW"/>
</dbReference>
<evidence type="ECO:0000313" key="10">
    <source>
        <dbReference type="EMBL" id="ORA69437.1"/>
    </source>
</evidence>
<dbReference type="AlphaFoldDB" id="A0A1A0R0U2"/>
<accession>A0A1A0R0U2</accession>
<dbReference type="EMBL" id="MVHP01000001">
    <property type="protein sequence ID" value="ORA69437.1"/>
    <property type="molecule type" value="Genomic_DNA"/>
</dbReference>
<evidence type="ECO:0000256" key="3">
    <source>
        <dbReference type="ARBA" id="ARBA00022575"/>
    </source>
</evidence>
<dbReference type="InterPro" id="IPR013785">
    <property type="entry name" value="Aldolase_TIM"/>
</dbReference>
<gene>
    <name evidence="10" type="ORF">BST23_01990</name>
</gene>
<dbReference type="Pfam" id="PF03060">
    <property type="entry name" value="NMO"/>
    <property type="match status" value="1"/>
</dbReference>
<dbReference type="OrthoDB" id="9778912at2"/>
<dbReference type="InterPro" id="IPR004136">
    <property type="entry name" value="NMO"/>
</dbReference>
<evidence type="ECO:0000256" key="5">
    <source>
        <dbReference type="ARBA" id="ARBA00022643"/>
    </source>
</evidence>
<comment type="catalytic activity">
    <reaction evidence="9">
        <text>3 propionate 3-nitronate + 3 O2 + H2O = 3 3-oxopropanoate + 2 nitrate + nitrite + H2O2 + 3 H(+)</text>
        <dbReference type="Rhea" id="RHEA:57332"/>
        <dbReference type="ChEBI" id="CHEBI:15377"/>
        <dbReference type="ChEBI" id="CHEBI:15378"/>
        <dbReference type="ChEBI" id="CHEBI:15379"/>
        <dbReference type="ChEBI" id="CHEBI:16240"/>
        <dbReference type="ChEBI" id="CHEBI:16301"/>
        <dbReference type="ChEBI" id="CHEBI:17632"/>
        <dbReference type="ChEBI" id="CHEBI:33190"/>
        <dbReference type="ChEBI" id="CHEBI:136067"/>
    </reaction>
</comment>
<keyword evidence="3" id="KW-0216">Detoxification</keyword>
<dbReference type="SUPFAM" id="SSF51412">
    <property type="entry name" value="Inosine monophosphate dehydrogenase (IMPDH)"/>
    <property type="match status" value="1"/>
</dbReference>
<evidence type="ECO:0000256" key="9">
    <source>
        <dbReference type="ARBA" id="ARBA00049401"/>
    </source>
</evidence>
<dbReference type="PANTHER" id="PTHR42747:SF3">
    <property type="entry name" value="NITRONATE MONOOXYGENASE-RELATED"/>
    <property type="match status" value="1"/>
</dbReference>
<evidence type="ECO:0000256" key="8">
    <source>
        <dbReference type="ARBA" id="ARBA00031155"/>
    </source>
</evidence>
<evidence type="ECO:0000313" key="11">
    <source>
        <dbReference type="Proteomes" id="UP000192772"/>
    </source>
</evidence>
<accession>A0A1X0DAP2</accession>
<evidence type="ECO:0000256" key="1">
    <source>
        <dbReference type="ARBA" id="ARBA00001917"/>
    </source>
</evidence>
<dbReference type="GO" id="GO:0051213">
    <property type="term" value="F:dioxygenase activity"/>
    <property type="evidence" value="ECO:0007669"/>
    <property type="project" value="UniProtKB-KW"/>
</dbReference>
<dbReference type="STRING" id="81858.BST23_01990"/>
<keyword evidence="4" id="KW-0285">Flavoprotein</keyword>
<evidence type="ECO:0000256" key="6">
    <source>
        <dbReference type="ARBA" id="ARBA00023002"/>
    </source>
</evidence>
<dbReference type="Gene3D" id="3.20.20.70">
    <property type="entry name" value="Aldolase class I"/>
    <property type="match status" value="1"/>
</dbReference>
<name>A0A1A0R0U2_9MYCO</name>
<comment type="caution">
    <text evidence="10">The sequence shown here is derived from an EMBL/GenBank/DDBJ whole genome shotgun (WGS) entry which is preliminary data.</text>
</comment>
<dbReference type="Proteomes" id="UP000192772">
    <property type="component" value="Unassembled WGS sequence"/>
</dbReference>
<evidence type="ECO:0000256" key="4">
    <source>
        <dbReference type="ARBA" id="ARBA00022630"/>
    </source>
</evidence>
<keyword evidence="10" id="KW-0223">Dioxygenase</keyword>
<dbReference type="RefSeq" id="WP_064889805.1">
    <property type="nucleotide sequence ID" value="NZ_LZSM01000005.1"/>
</dbReference>
<organism evidence="10 11">
    <name type="scientific">Mycolicibacterium elephantis</name>
    <dbReference type="NCBI Taxonomy" id="81858"/>
    <lineage>
        <taxon>Bacteria</taxon>
        <taxon>Bacillati</taxon>
        <taxon>Actinomycetota</taxon>
        <taxon>Actinomycetes</taxon>
        <taxon>Mycobacteriales</taxon>
        <taxon>Mycobacteriaceae</taxon>
        <taxon>Mycolicibacterium</taxon>
    </lineage>
</organism>
<keyword evidence="5" id="KW-0288">FMN</keyword>
<proteinExistence type="inferred from homology"/>
<dbReference type="PANTHER" id="PTHR42747">
    <property type="entry name" value="NITRONATE MONOOXYGENASE-RELATED"/>
    <property type="match status" value="1"/>
</dbReference>
<dbReference type="GO" id="GO:0018580">
    <property type="term" value="F:nitronate monooxygenase activity"/>
    <property type="evidence" value="ECO:0007669"/>
    <property type="project" value="InterPro"/>
</dbReference>
<reference evidence="10 11" key="1">
    <citation type="submission" date="2017-02" db="EMBL/GenBank/DDBJ databases">
        <title>The new phylogeny of genus Mycobacterium.</title>
        <authorList>
            <person name="Tortoli E."/>
            <person name="Trovato A."/>
            <person name="Cirillo D.M."/>
        </authorList>
    </citation>
    <scope>NUCLEOTIDE SEQUENCE [LARGE SCALE GENOMIC DNA]</scope>
    <source>
        <strain evidence="10 11">FI-09383</strain>
    </source>
</reference>